<evidence type="ECO:0000256" key="1">
    <source>
        <dbReference type="SAM" id="MobiDB-lite"/>
    </source>
</evidence>
<sequence length="39" mass="4401">MRFSNMKGATHRTSAGWSSLPNTQSTEQQRPSVWGSFPF</sequence>
<reference evidence="2 3" key="1">
    <citation type="submission" date="2005-07" db="EMBL/GenBank/DDBJ databases">
        <authorList>
            <person name="Mural R.J."/>
            <person name="Li P.W."/>
            <person name="Adams M.D."/>
            <person name="Amanatides P.G."/>
            <person name="Baden-Tillson H."/>
            <person name="Barnstead M."/>
            <person name="Chin S.H."/>
            <person name="Dew I."/>
            <person name="Evans C.A."/>
            <person name="Ferriera S."/>
            <person name="Flanigan M."/>
            <person name="Fosler C."/>
            <person name="Glodek A."/>
            <person name="Gu Z."/>
            <person name="Holt R.A."/>
            <person name="Jennings D."/>
            <person name="Kraft C.L."/>
            <person name="Lu F."/>
            <person name="Nguyen T."/>
            <person name="Nusskern D.R."/>
            <person name="Pfannkoch C.M."/>
            <person name="Sitter C."/>
            <person name="Sutton G.G."/>
            <person name="Venter J.C."/>
            <person name="Wang Z."/>
            <person name="Woodage T."/>
            <person name="Zheng X.H."/>
            <person name="Zhong F."/>
        </authorList>
    </citation>
    <scope>NUCLEOTIDE SEQUENCE [LARGE SCALE GENOMIC DNA]</scope>
    <source>
        <strain>BN</strain>
        <strain evidence="3">Sprague-Dawley</strain>
    </source>
</reference>
<organism evidence="2 3">
    <name type="scientific">Rattus norvegicus</name>
    <name type="common">Rat</name>
    <dbReference type="NCBI Taxonomy" id="10116"/>
    <lineage>
        <taxon>Eukaryota</taxon>
        <taxon>Metazoa</taxon>
        <taxon>Chordata</taxon>
        <taxon>Craniata</taxon>
        <taxon>Vertebrata</taxon>
        <taxon>Euteleostomi</taxon>
        <taxon>Mammalia</taxon>
        <taxon>Eutheria</taxon>
        <taxon>Euarchontoglires</taxon>
        <taxon>Glires</taxon>
        <taxon>Rodentia</taxon>
        <taxon>Myomorpha</taxon>
        <taxon>Muroidea</taxon>
        <taxon>Muridae</taxon>
        <taxon>Murinae</taxon>
        <taxon>Rattus</taxon>
    </lineage>
</organism>
<dbReference type="AlphaFoldDB" id="A6K6Q5"/>
<feature type="compositionally biased region" description="Polar residues" evidence="1">
    <location>
        <begin position="11"/>
        <end position="31"/>
    </location>
</feature>
<dbReference type="EMBL" id="CH474023">
    <property type="protein sequence ID" value="EDL85415.1"/>
    <property type="molecule type" value="Genomic_DNA"/>
</dbReference>
<dbReference type="Proteomes" id="UP000234681">
    <property type="component" value="Chromosome 15"/>
</dbReference>
<feature type="region of interest" description="Disordered" evidence="1">
    <location>
        <begin position="1"/>
        <end position="39"/>
    </location>
</feature>
<protein>
    <submittedName>
        <fullName evidence="2">RCG52210, isoform CRA_a</fullName>
    </submittedName>
</protein>
<accession>A6K6Q5</accession>
<gene>
    <name evidence="2" type="ORF">rCG_52210</name>
</gene>
<name>A6K6Q5_RAT</name>
<evidence type="ECO:0000313" key="3">
    <source>
        <dbReference type="Proteomes" id="UP000234681"/>
    </source>
</evidence>
<proteinExistence type="predicted"/>
<evidence type="ECO:0000313" key="2">
    <source>
        <dbReference type="EMBL" id="EDL85415.1"/>
    </source>
</evidence>